<dbReference type="Proteomes" id="UP001066276">
    <property type="component" value="Chromosome 5"/>
</dbReference>
<organism evidence="2 3">
    <name type="scientific">Pleurodeles waltl</name>
    <name type="common">Iberian ribbed newt</name>
    <dbReference type="NCBI Taxonomy" id="8319"/>
    <lineage>
        <taxon>Eukaryota</taxon>
        <taxon>Metazoa</taxon>
        <taxon>Chordata</taxon>
        <taxon>Craniata</taxon>
        <taxon>Vertebrata</taxon>
        <taxon>Euteleostomi</taxon>
        <taxon>Amphibia</taxon>
        <taxon>Batrachia</taxon>
        <taxon>Caudata</taxon>
        <taxon>Salamandroidea</taxon>
        <taxon>Salamandridae</taxon>
        <taxon>Pleurodelinae</taxon>
        <taxon>Pleurodeles</taxon>
    </lineage>
</organism>
<name>A0AAV7RSE6_PLEWA</name>
<evidence type="ECO:0000256" key="1">
    <source>
        <dbReference type="SAM" id="MobiDB-lite"/>
    </source>
</evidence>
<feature type="region of interest" description="Disordered" evidence="1">
    <location>
        <begin position="116"/>
        <end position="145"/>
    </location>
</feature>
<accession>A0AAV7RSE6</accession>
<feature type="region of interest" description="Disordered" evidence="1">
    <location>
        <begin position="50"/>
        <end position="87"/>
    </location>
</feature>
<evidence type="ECO:0000313" key="2">
    <source>
        <dbReference type="EMBL" id="KAJ1154496.1"/>
    </source>
</evidence>
<gene>
    <name evidence="2" type="ORF">NDU88_007248</name>
</gene>
<dbReference type="AlphaFoldDB" id="A0AAV7RSE6"/>
<keyword evidence="3" id="KW-1185">Reference proteome</keyword>
<protein>
    <submittedName>
        <fullName evidence="2">Uncharacterized protein</fullName>
    </submittedName>
</protein>
<comment type="caution">
    <text evidence="2">The sequence shown here is derived from an EMBL/GenBank/DDBJ whole genome shotgun (WGS) entry which is preliminary data.</text>
</comment>
<proteinExistence type="predicted"/>
<sequence length="145" mass="16109">MAVARPAALVVIAGGPRDGLVYDSVSLTVFTALEVVPRLPAAARTCWKNSSKQNKTPSWAVPRSGEPAEQVNHSHFPGTRRLQETGRVTQQGGLRFLRWGRRRAYTLMHVGFRRSKDETRRLTSGSRRPAGRSPLSELETCDCPR</sequence>
<evidence type="ECO:0000313" key="3">
    <source>
        <dbReference type="Proteomes" id="UP001066276"/>
    </source>
</evidence>
<dbReference type="EMBL" id="JANPWB010000009">
    <property type="protein sequence ID" value="KAJ1154496.1"/>
    <property type="molecule type" value="Genomic_DNA"/>
</dbReference>
<reference evidence="2" key="1">
    <citation type="journal article" date="2022" name="bioRxiv">
        <title>Sequencing and chromosome-scale assembly of the giantPleurodeles waltlgenome.</title>
        <authorList>
            <person name="Brown T."/>
            <person name="Elewa A."/>
            <person name="Iarovenko S."/>
            <person name="Subramanian E."/>
            <person name="Araus A.J."/>
            <person name="Petzold A."/>
            <person name="Susuki M."/>
            <person name="Suzuki K.-i.T."/>
            <person name="Hayashi T."/>
            <person name="Toyoda A."/>
            <person name="Oliveira C."/>
            <person name="Osipova E."/>
            <person name="Leigh N.D."/>
            <person name="Simon A."/>
            <person name="Yun M.H."/>
        </authorList>
    </citation>
    <scope>NUCLEOTIDE SEQUENCE</scope>
    <source>
        <strain evidence="2">20211129_DDA</strain>
        <tissue evidence="2">Liver</tissue>
    </source>
</reference>